<sequence>MDIHPVWKKVLEELDICNWYKTLLAEYQGTPAFADHSITEAQEMIKEFGYDKTVYDAKTAVYTVELVDEVRTVKGLGSGITISLKDGFVDVAMVFDLDHDVKEGGKLNKLCEVLGQPPVPEKPSFTNYKELYALLKKIFTKYDEISNKVIDLYLEEPASLSRL</sequence>
<dbReference type="EMBL" id="RPDH01000002">
    <property type="protein sequence ID" value="RPE08948.1"/>
    <property type="molecule type" value="Genomic_DNA"/>
</dbReference>
<comment type="caution">
    <text evidence="1">The sequence shown here is derived from an EMBL/GenBank/DDBJ whole genome shotgun (WGS) entry which is preliminary data.</text>
</comment>
<accession>A0A3N4PMX5</accession>
<reference evidence="1 2" key="1">
    <citation type="submission" date="2018-11" db="EMBL/GenBank/DDBJ databases">
        <title>Chitinophaga lutea sp.nov., isolate from arsenic contaminated soil.</title>
        <authorList>
            <person name="Zong Y."/>
        </authorList>
    </citation>
    <scope>NUCLEOTIDE SEQUENCE [LARGE SCALE GENOMIC DNA]</scope>
    <source>
        <strain evidence="1 2">ZY74</strain>
    </source>
</reference>
<protein>
    <submittedName>
        <fullName evidence="1">Uncharacterized protein</fullName>
    </submittedName>
</protein>
<name>A0A3N4PMX5_9BACT</name>
<proteinExistence type="predicted"/>
<evidence type="ECO:0000313" key="2">
    <source>
        <dbReference type="Proteomes" id="UP000278351"/>
    </source>
</evidence>
<evidence type="ECO:0000313" key="1">
    <source>
        <dbReference type="EMBL" id="RPE08948.1"/>
    </source>
</evidence>
<gene>
    <name evidence="1" type="ORF">EGT74_18195</name>
</gene>
<dbReference type="RefSeq" id="WP_123847947.1">
    <property type="nucleotide sequence ID" value="NZ_RPDH01000002.1"/>
</dbReference>
<organism evidence="1 2">
    <name type="scientific">Chitinophaga lutea</name>
    <dbReference type="NCBI Taxonomy" id="2488634"/>
    <lineage>
        <taxon>Bacteria</taxon>
        <taxon>Pseudomonadati</taxon>
        <taxon>Bacteroidota</taxon>
        <taxon>Chitinophagia</taxon>
        <taxon>Chitinophagales</taxon>
        <taxon>Chitinophagaceae</taxon>
        <taxon>Chitinophaga</taxon>
    </lineage>
</organism>
<dbReference type="Proteomes" id="UP000278351">
    <property type="component" value="Unassembled WGS sequence"/>
</dbReference>
<dbReference type="OrthoDB" id="659770at2"/>
<dbReference type="AlphaFoldDB" id="A0A3N4PMX5"/>
<keyword evidence="2" id="KW-1185">Reference proteome</keyword>